<dbReference type="InterPro" id="IPR018497">
    <property type="entry name" value="Peptidase_M13_C"/>
</dbReference>
<keyword evidence="6" id="KW-0862">Zinc</keyword>
<dbReference type="Proteomes" id="UP000252519">
    <property type="component" value="Unassembled WGS sequence"/>
</dbReference>
<dbReference type="GO" id="GO:0005886">
    <property type="term" value="C:plasma membrane"/>
    <property type="evidence" value="ECO:0007669"/>
    <property type="project" value="TreeGrafter"/>
</dbReference>
<dbReference type="STRING" id="29170.A0A368FSR5"/>
<evidence type="ECO:0008006" key="12">
    <source>
        <dbReference type="Google" id="ProtNLM"/>
    </source>
</evidence>
<dbReference type="GO" id="GO:0046872">
    <property type="term" value="F:metal ion binding"/>
    <property type="evidence" value="ECO:0007669"/>
    <property type="project" value="UniProtKB-KW"/>
</dbReference>
<keyword evidence="5" id="KW-0378">Hydrolase</keyword>
<evidence type="ECO:0000259" key="9">
    <source>
        <dbReference type="Pfam" id="PF05649"/>
    </source>
</evidence>
<evidence type="ECO:0000256" key="2">
    <source>
        <dbReference type="ARBA" id="ARBA00007357"/>
    </source>
</evidence>
<comment type="cofactor">
    <cofactor evidence="1">
        <name>Zn(2+)</name>
        <dbReference type="ChEBI" id="CHEBI:29105"/>
    </cofactor>
</comment>
<dbReference type="InterPro" id="IPR024079">
    <property type="entry name" value="MetalloPept_cat_dom_sf"/>
</dbReference>
<dbReference type="PANTHER" id="PTHR11733">
    <property type="entry name" value="ZINC METALLOPROTEASE FAMILY M13 NEPRILYSIN-RELATED"/>
    <property type="match status" value="1"/>
</dbReference>
<evidence type="ECO:0000313" key="10">
    <source>
        <dbReference type="EMBL" id="RCN34528.1"/>
    </source>
</evidence>
<dbReference type="GO" id="GO:0016485">
    <property type="term" value="P:protein processing"/>
    <property type="evidence" value="ECO:0007669"/>
    <property type="project" value="TreeGrafter"/>
</dbReference>
<dbReference type="PRINTS" id="PR00786">
    <property type="entry name" value="NEPRILYSIN"/>
</dbReference>
<dbReference type="InterPro" id="IPR042089">
    <property type="entry name" value="Peptidase_M13_dom_2"/>
</dbReference>
<dbReference type="Pfam" id="PF01431">
    <property type="entry name" value="Peptidase_M13"/>
    <property type="match status" value="1"/>
</dbReference>
<comment type="similarity">
    <text evidence="2">Belongs to the peptidase M13 family.</text>
</comment>
<proteinExistence type="inferred from homology"/>
<evidence type="ECO:0000256" key="6">
    <source>
        <dbReference type="ARBA" id="ARBA00022833"/>
    </source>
</evidence>
<evidence type="ECO:0000259" key="8">
    <source>
        <dbReference type="Pfam" id="PF01431"/>
    </source>
</evidence>
<keyword evidence="3" id="KW-0645">Protease</keyword>
<evidence type="ECO:0000256" key="5">
    <source>
        <dbReference type="ARBA" id="ARBA00022801"/>
    </source>
</evidence>
<dbReference type="AlphaFoldDB" id="A0A368FSR5"/>
<dbReference type="SUPFAM" id="SSF55486">
    <property type="entry name" value="Metalloproteases ('zincins'), catalytic domain"/>
    <property type="match status" value="1"/>
</dbReference>
<feature type="domain" description="Peptidase M13 C-terminal" evidence="8">
    <location>
        <begin position="286"/>
        <end position="337"/>
    </location>
</feature>
<accession>A0A368FSR5</accession>
<name>A0A368FSR5_ANCCA</name>
<reference evidence="10 11" key="1">
    <citation type="submission" date="2014-10" db="EMBL/GenBank/DDBJ databases">
        <title>Draft genome of the hookworm Ancylostoma caninum.</title>
        <authorList>
            <person name="Mitreva M."/>
        </authorList>
    </citation>
    <scope>NUCLEOTIDE SEQUENCE [LARGE SCALE GENOMIC DNA]</scope>
    <source>
        <strain evidence="10 11">Baltimore</strain>
    </source>
</reference>
<dbReference type="PANTHER" id="PTHR11733:SF188">
    <property type="entry name" value="NEPRILYSIN"/>
    <property type="match status" value="1"/>
</dbReference>
<organism evidence="10 11">
    <name type="scientific">Ancylostoma caninum</name>
    <name type="common">Dog hookworm</name>
    <dbReference type="NCBI Taxonomy" id="29170"/>
    <lineage>
        <taxon>Eukaryota</taxon>
        <taxon>Metazoa</taxon>
        <taxon>Ecdysozoa</taxon>
        <taxon>Nematoda</taxon>
        <taxon>Chromadorea</taxon>
        <taxon>Rhabditida</taxon>
        <taxon>Rhabditina</taxon>
        <taxon>Rhabditomorpha</taxon>
        <taxon>Strongyloidea</taxon>
        <taxon>Ancylostomatidae</taxon>
        <taxon>Ancylostomatinae</taxon>
        <taxon>Ancylostoma</taxon>
    </lineage>
</organism>
<feature type="domain" description="Peptidase M13 N-terminal" evidence="9">
    <location>
        <begin position="2"/>
        <end position="214"/>
    </location>
</feature>
<dbReference type="GO" id="GO:0004222">
    <property type="term" value="F:metalloendopeptidase activity"/>
    <property type="evidence" value="ECO:0007669"/>
    <property type="project" value="InterPro"/>
</dbReference>
<dbReference type="EMBL" id="JOJR01000770">
    <property type="protein sequence ID" value="RCN34528.1"/>
    <property type="molecule type" value="Genomic_DNA"/>
</dbReference>
<keyword evidence="11" id="KW-1185">Reference proteome</keyword>
<dbReference type="Gene3D" id="1.10.1380.10">
    <property type="entry name" value="Neutral endopeptidase , domain2"/>
    <property type="match status" value="1"/>
</dbReference>
<evidence type="ECO:0000256" key="1">
    <source>
        <dbReference type="ARBA" id="ARBA00001947"/>
    </source>
</evidence>
<keyword evidence="7" id="KW-0482">Metalloprotease</keyword>
<dbReference type="Pfam" id="PF05649">
    <property type="entry name" value="Peptidase_M13_N"/>
    <property type="match status" value="1"/>
</dbReference>
<sequence length="346" mass="39384">MASWPDDELRNYDQQYNAFKLDTLKKAYPSIGWSDYLQNLLSSVEKASDVVNDQVVLSQPSYFAWLNAIFAGDTVDPNTIVNYIITQLLFDDAEFLGGSMSKVARQADYVAYAQRRGRGVSRVGRRHSRKFDDQDDPAIGCMDMIMAYMPYGPGYVYVKAQGNRADVVKDVTHQTELVIANFQKMISTLDWMTPESKAAARYKSDNIFKNYGWPADLYQDFKNSTNVDAYHKDDYLPIIAAYNKNKTDYYTILNMLKKGLENREAFRLLTVKADRSNFLQSPAMVNAWYQPERNSITFPYAIWNPPYYNLAYPQAYNYAGQGGTGGHELTHGFDDEGGTGSFFNSP</sequence>
<dbReference type="InterPro" id="IPR000718">
    <property type="entry name" value="Peptidase_M13"/>
</dbReference>
<dbReference type="Gene3D" id="3.40.390.10">
    <property type="entry name" value="Collagenase (Catalytic Domain)"/>
    <property type="match status" value="1"/>
</dbReference>
<evidence type="ECO:0000256" key="7">
    <source>
        <dbReference type="ARBA" id="ARBA00023049"/>
    </source>
</evidence>
<evidence type="ECO:0000256" key="4">
    <source>
        <dbReference type="ARBA" id="ARBA00022723"/>
    </source>
</evidence>
<dbReference type="OrthoDB" id="5810684at2759"/>
<comment type="caution">
    <text evidence="10">The sequence shown here is derived from an EMBL/GenBank/DDBJ whole genome shotgun (WGS) entry which is preliminary data.</text>
</comment>
<evidence type="ECO:0000256" key="3">
    <source>
        <dbReference type="ARBA" id="ARBA00022670"/>
    </source>
</evidence>
<protein>
    <recommendedName>
        <fullName evidence="12">Peptidase family M13</fullName>
    </recommendedName>
</protein>
<dbReference type="InterPro" id="IPR008753">
    <property type="entry name" value="Peptidase_M13_N"/>
</dbReference>
<dbReference type="PROSITE" id="PS51885">
    <property type="entry name" value="NEPRILYSIN"/>
    <property type="match status" value="1"/>
</dbReference>
<evidence type="ECO:0000313" key="11">
    <source>
        <dbReference type="Proteomes" id="UP000252519"/>
    </source>
</evidence>
<keyword evidence="4" id="KW-0479">Metal-binding</keyword>
<gene>
    <name evidence="10" type="ORF">ANCCAN_19623</name>
</gene>